<comment type="caution">
    <text evidence="4">The sequence shown here is derived from an EMBL/GenBank/DDBJ whole genome shotgun (WGS) entry which is preliminary data.</text>
</comment>
<dbReference type="eggNOG" id="arCOG00381">
    <property type="taxonomic scope" value="Archaea"/>
</dbReference>
<protein>
    <recommendedName>
        <fullName evidence="6">HTH iclR-type domain-containing protein</fullName>
    </recommendedName>
</protein>
<sequence length="433" mass="46953">MVATPAVAASTSEPLQTDTAADRPLLAWSSTTPSEPTTAPQLAPTQATIDEPQSEQVVRINVTDSGDARWTIESYFLLTDDDEHAVFDEYADEVTRGQRDVTYDVQQFEPFRQTAQQATDREMSLENADWDDPRIVSPEEAGLDAQSLPETDDDSEIRVGVIAYSFTWTNFAAVDGDRIYFGDAFQADTGVWFSLTDDQRLVIESPSGYALSAEASTSLQWTGPAQFSDDDLQIIFVRSASGTGAGAVPTAAVPDWLLAGVVGLVIAVGVGSYLLARRRPAGELPAPIARLRAHVVTLPGIRQLRARGSDEQPPDASVTPDSDRDQLQSATERGADAAGVGSPAESGTQLEYDEPVDDGIDPELLSDEERVLRLLKRNGGRMKQGSIVSETGWSNAKVSQLLSQMDDDDEIEKLRIGRENLITLPNVDPTEIR</sequence>
<evidence type="ECO:0008006" key="6">
    <source>
        <dbReference type="Google" id="ProtNLM"/>
    </source>
</evidence>
<dbReference type="Pfam" id="PF24036">
    <property type="entry name" value="DUF7345"/>
    <property type="match status" value="1"/>
</dbReference>
<dbReference type="PATRIC" id="fig|1230460.4.peg.1894"/>
<dbReference type="Pfam" id="PF24034">
    <property type="entry name" value="DUF7343"/>
    <property type="match status" value="1"/>
</dbReference>
<dbReference type="InterPro" id="IPR055767">
    <property type="entry name" value="DUF7343"/>
</dbReference>
<feature type="domain" description="DUF7343" evidence="2">
    <location>
        <begin position="364"/>
        <end position="425"/>
    </location>
</feature>
<evidence type="ECO:0000259" key="2">
    <source>
        <dbReference type="Pfam" id="PF24034"/>
    </source>
</evidence>
<dbReference type="EMBL" id="AOHX01000037">
    <property type="protein sequence ID" value="ELY45138.1"/>
    <property type="molecule type" value="Genomic_DNA"/>
</dbReference>
<dbReference type="Proteomes" id="UP000011661">
    <property type="component" value="Unassembled WGS sequence"/>
</dbReference>
<dbReference type="AlphaFoldDB" id="L9WA02"/>
<feature type="compositionally biased region" description="Polar residues" evidence="1">
    <location>
        <begin position="9"/>
        <end position="19"/>
    </location>
</feature>
<evidence type="ECO:0000313" key="5">
    <source>
        <dbReference type="Proteomes" id="UP000011661"/>
    </source>
</evidence>
<organism evidence="4 5">
    <name type="scientific">Natronorubrum sulfidifaciens JCM 14089</name>
    <dbReference type="NCBI Taxonomy" id="1230460"/>
    <lineage>
        <taxon>Archaea</taxon>
        <taxon>Methanobacteriati</taxon>
        <taxon>Methanobacteriota</taxon>
        <taxon>Stenosarchaea group</taxon>
        <taxon>Halobacteria</taxon>
        <taxon>Halobacteriales</taxon>
        <taxon>Natrialbaceae</taxon>
        <taxon>Natronorubrum</taxon>
    </lineage>
</organism>
<name>L9WA02_9EURY</name>
<feature type="compositionally biased region" description="Acidic residues" evidence="1">
    <location>
        <begin position="351"/>
        <end position="362"/>
    </location>
</feature>
<proteinExistence type="predicted"/>
<evidence type="ECO:0000313" key="4">
    <source>
        <dbReference type="EMBL" id="ELY45138.1"/>
    </source>
</evidence>
<feature type="compositionally biased region" description="Low complexity" evidence="1">
    <location>
        <begin position="29"/>
        <end position="48"/>
    </location>
</feature>
<dbReference type="STRING" id="1230460.C495_09355"/>
<keyword evidence="5" id="KW-1185">Reference proteome</keyword>
<feature type="region of interest" description="Disordered" evidence="1">
    <location>
        <begin position="1"/>
        <end position="53"/>
    </location>
</feature>
<evidence type="ECO:0000259" key="3">
    <source>
        <dbReference type="Pfam" id="PF24036"/>
    </source>
</evidence>
<accession>L9WA02</accession>
<feature type="region of interest" description="Disordered" evidence="1">
    <location>
        <begin position="304"/>
        <end position="362"/>
    </location>
</feature>
<reference evidence="4 5" key="1">
    <citation type="journal article" date="2014" name="PLoS Genet.">
        <title>Phylogenetically driven sequencing of extremely halophilic archaea reveals strategies for static and dynamic osmo-response.</title>
        <authorList>
            <person name="Becker E.A."/>
            <person name="Seitzer P.M."/>
            <person name="Tritt A."/>
            <person name="Larsen D."/>
            <person name="Krusor M."/>
            <person name="Yao A.I."/>
            <person name="Wu D."/>
            <person name="Madern D."/>
            <person name="Eisen J.A."/>
            <person name="Darling A.E."/>
            <person name="Facciotti M.T."/>
        </authorList>
    </citation>
    <scope>NUCLEOTIDE SEQUENCE [LARGE SCALE GENOMIC DNA]</scope>
    <source>
        <strain evidence="4 5">JCM 14089</strain>
    </source>
</reference>
<dbReference type="InterPro" id="IPR055769">
    <property type="entry name" value="DUF7345"/>
</dbReference>
<gene>
    <name evidence="4" type="ORF">C495_09355</name>
</gene>
<feature type="domain" description="DUF7345" evidence="3">
    <location>
        <begin position="59"/>
        <end position="209"/>
    </location>
</feature>
<evidence type="ECO:0000256" key="1">
    <source>
        <dbReference type="SAM" id="MobiDB-lite"/>
    </source>
</evidence>